<dbReference type="Proteomes" id="UP000324252">
    <property type="component" value="Unassembled WGS sequence"/>
</dbReference>
<dbReference type="PANTHER" id="PTHR10443:SF12">
    <property type="entry name" value="DIPEPTIDASE"/>
    <property type="match status" value="1"/>
</dbReference>
<dbReference type="InterPro" id="IPR032466">
    <property type="entry name" value="Metal_Hydrolase"/>
</dbReference>
<dbReference type="PROSITE" id="PS51365">
    <property type="entry name" value="RENAL_DIPEPTIDASE_2"/>
    <property type="match status" value="1"/>
</dbReference>
<dbReference type="AlphaFoldDB" id="A0A1H0L8Z1"/>
<dbReference type="GO" id="GO:0070573">
    <property type="term" value="F:metallodipeptidase activity"/>
    <property type="evidence" value="ECO:0007669"/>
    <property type="project" value="InterPro"/>
</dbReference>
<sequence>MLIDGLQCGHFNRGVFEELRAGAVSCVTITGGFWQGCIESLDAITRWRDLARENADLVVLVRDAEDIDRARAEGKTAIIVGFQNTNLFDSRIRFVELFQDLGVRVVQLTYNNQNEYGGSCYEPEDSGLSRAGKVMVREMNEHGILIDLSHVGELTSQQVIEHSDKPVAITHANPASVIPHKRNKTDKTLALLKERRGIIGCASYRNICAPEHAESAEKWAEIVARTVDLVGIDHVGIGTDRSHGHTLADMHWMRMGRWTREIDYGAGSPENPGTTAPLDWFTEVRHIGRIPGALGNIGFSPDEVEAICFGNWRRVYGEVFPGGK</sequence>
<dbReference type="Gene3D" id="3.20.20.140">
    <property type="entry name" value="Metal-dependent hydrolases"/>
    <property type="match status" value="1"/>
</dbReference>
<dbReference type="InterPro" id="IPR008257">
    <property type="entry name" value="Pept_M19"/>
</dbReference>
<evidence type="ECO:0000313" key="1">
    <source>
        <dbReference type="EMBL" id="SHK69818.1"/>
    </source>
</evidence>
<dbReference type="EMBL" id="FQZZ01000008">
    <property type="protein sequence ID" value="SHK69818.1"/>
    <property type="molecule type" value="Genomic_DNA"/>
</dbReference>
<reference evidence="1 2" key="1">
    <citation type="submission" date="2016-11" db="EMBL/GenBank/DDBJ databases">
        <authorList>
            <person name="Varghese N."/>
            <person name="Submissions S."/>
        </authorList>
    </citation>
    <scope>NUCLEOTIDE SEQUENCE [LARGE SCALE GENOMIC DNA]</scope>
    <source>
        <strain evidence="1 2">DSM 29620</strain>
    </source>
</reference>
<evidence type="ECO:0000313" key="2">
    <source>
        <dbReference type="Proteomes" id="UP000324252"/>
    </source>
</evidence>
<dbReference type="OrthoDB" id="9804920at2"/>
<organism evidence="1 2">
    <name type="scientific">Lutimaribacter pacificus</name>
    <dbReference type="NCBI Taxonomy" id="391948"/>
    <lineage>
        <taxon>Bacteria</taxon>
        <taxon>Pseudomonadati</taxon>
        <taxon>Pseudomonadota</taxon>
        <taxon>Alphaproteobacteria</taxon>
        <taxon>Rhodobacterales</taxon>
        <taxon>Roseobacteraceae</taxon>
        <taxon>Lutimaribacter</taxon>
    </lineage>
</organism>
<keyword evidence="2" id="KW-1185">Reference proteome</keyword>
<accession>A0A1H0L8Z1</accession>
<dbReference type="SUPFAM" id="SSF51556">
    <property type="entry name" value="Metallo-dependent hydrolases"/>
    <property type="match status" value="1"/>
</dbReference>
<protein>
    <submittedName>
        <fullName evidence="1">Membrane dipeptidase</fullName>
    </submittedName>
</protein>
<dbReference type="Pfam" id="PF01244">
    <property type="entry name" value="Peptidase_M19"/>
    <property type="match status" value="1"/>
</dbReference>
<dbReference type="RefSeq" id="WP_149789145.1">
    <property type="nucleotide sequence ID" value="NZ_FNIO01000007.1"/>
</dbReference>
<name>A0A1H0L8Z1_9RHOB</name>
<proteinExistence type="predicted"/>
<dbReference type="PANTHER" id="PTHR10443">
    <property type="entry name" value="MICROSOMAL DIPEPTIDASE"/>
    <property type="match status" value="1"/>
</dbReference>
<gene>
    <name evidence="1" type="ORF">SAMN05444142_10810</name>
</gene>
<dbReference type="GO" id="GO:0006508">
    <property type="term" value="P:proteolysis"/>
    <property type="evidence" value="ECO:0007669"/>
    <property type="project" value="InterPro"/>
</dbReference>